<evidence type="ECO:0000313" key="3">
    <source>
        <dbReference type="Proteomes" id="UP000298652"/>
    </source>
</evidence>
<name>A0A4U6T7Y8_SETVI</name>
<gene>
    <name evidence="2" type="ORF">SEVIR_9G528750v2</name>
</gene>
<evidence type="ECO:0000256" key="1">
    <source>
        <dbReference type="SAM" id="MobiDB-lite"/>
    </source>
</evidence>
<feature type="region of interest" description="Disordered" evidence="1">
    <location>
        <begin position="40"/>
        <end position="69"/>
    </location>
</feature>
<proteinExistence type="predicted"/>
<protein>
    <submittedName>
        <fullName evidence="2">Uncharacterized protein</fullName>
    </submittedName>
</protein>
<accession>A0A4U6T7Y8</accession>
<evidence type="ECO:0000313" key="2">
    <source>
        <dbReference type="EMBL" id="TKV97967.1"/>
    </source>
</evidence>
<organism evidence="2 3">
    <name type="scientific">Setaria viridis</name>
    <name type="common">Green bristlegrass</name>
    <name type="synonym">Setaria italica subsp. viridis</name>
    <dbReference type="NCBI Taxonomy" id="4556"/>
    <lineage>
        <taxon>Eukaryota</taxon>
        <taxon>Viridiplantae</taxon>
        <taxon>Streptophyta</taxon>
        <taxon>Embryophyta</taxon>
        <taxon>Tracheophyta</taxon>
        <taxon>Spermatophyta</taxon>
        <taxon>Magnoliopsida</taxon>
        <taxon>Liliopsida</taxon>
        <taxon>Poales</taxon>
        <taxon>Poaceae</taxon>
        <taxon>PACMAD clade</taxon>
        <taxon>Panicoideae</taxon>
        <taxon>Panicodae</taxon>
        <taxon>Paniceae</taxon>
        <taxon>Cenchrinae</taxon>
        <taxon>Setaria</taxon>
    </lineage>
</organism>
<dbReference type="AlphaFoldDB" id="A0A4U6T7Y8"/>
<dbReference type="Gramene" id="TKV97967">
    <property type="protein sequence ID" value="TKV97967"/>
    <property type="gene ID" value="SEVIR_9G528750v2"/>
</dbReference>
<sequence length="69" mass="7348">MSHRQFLNLALRCSHGLYSVNHPDTSPLFYKPAAAAAKSKVGGSTGALGPGVSRSSVRHPRSMRSKEIA</sequence>
<keyword evidence="3" id="KW-1185">Reference proteome</keyword>
<reference evidence="2" key="1">
    <citation type="submission" date="2019-03" db="EMBL/GenBank/DDBJ databases">
        <title>WGS assembly of Setaria viridis.</title>
        <authorList>
            <person name="Huang P."/>
            <person name="Jenkins J."/>
            <person name="Grimwood J."/>
            <person name="Barry K."/>
            <person name="Healey A."/>
            <person name="Mamidi S."/>
            <person name="Sreedasyam A."/>
            <person name="Shu S."/>
            <person name="Feldman M."/>
            <person name="Wu J."/>
            <person name="Yu Y."/>
            <person name="Chen C."/>
            <person name="Johnson J."/>
            <person name="Rokhsar D."/>
            <person name="Baxter I."/>
            <person name="Schmutz J."/>
            <person name="Brutnell T."/>
            <person name="Kellogg E."/>
        </authorList>
    </citation>
    <scope>NUCLEOTIDE SEQUENCE [LARGE SCALE GENOMIC DNA]</scope>
</reference>
<dbReference type="Proteomes" id="UP000298652">
    <property type="component" value="Chromosome 9"/>
</dbReference>
<dbReference type="EMBL" id="CM016560">
    <property type="protein sequence ID" value="TKV97967.1"/>
    <property type="molecule type" value="Genomic_DNA"/>
</dbReference>